<dbReference type="HOGENOM" id="CLU_091169_2_1_9"/>
<dbReference type="EC" id="3.1.26.-" evidence="4"/>
<comment type="caution">
    <text evidence="6">The sequence shown here is derived from an EMBL/GenBank/DDBJ whole genome shotgun (WGS) entry which is preliminary data.</text>
</comment>
<proteinExistence type="inferred from homology"/>
<evidence type="ECO:0000256" key="1">
    <source>
        <dbReference type="ARBA" id="ARBA00022722"/>
    </source>
</evidence>
<dbReference type="InterPro" id="IPR008226">
    <property type="entry name" value="Mini3_fam"/>
</dbReference>
<dbReference type="Pfam" id="PF00636">
    <property type="entry name" value="Ribonuclease_3"/>
    <property type="match status" value="1"/>
</dbReference>
<gene>
    <name evidence="4" type="primary">mrnC</name>
    <name evidence="6" type="ORF">BN533_00463</name>
    <name evidence="7" type="ORF">GMD11_00655</name>
    <name evidence="8" type="ORF">GMD18_00650</name>
</gene>
<dbReference type="Proteomes" id="UP000484547">
    <property type="component" value="Unassembled WGS sequence"/>
</dbReference>
<comment type="subunit">
    <text evidence="4">Homodimer.</text>
</comment>
<dbReference type="SUPFAM" id="SSF69065">
    <property type="entry name" value="RNase III domain-like"/>
    <property type="match status" value="1"/>
</dbReference>
<accession>A0A6I3RQM7</accession>
<evidence type="ECO:0000256" key="4">
    <source>
        <dbReference type="HAMAP-Rule" id="MF_01468"/>
    </source>
</evidence>
<keyword evidence="3 4" id="KW-0378">Hydrolase</keyword>
<evidence type="ECO:0000313" key="9">
    <source>
        <dbReference type="Proteomes" id="UP000443070"/>
    </source>
</evidence>
<accession>R6I7L4</accession>
<organism evidence="6">
    <name type="scientific">Phascolarctobacterium faecium</name>
    <dbReference type="NCBI Taxonomy" id="33025"/>
    <lineage>
        <taxon>Bacteria</taxon>
        <taxon>Bacillati</taxon>
        <taxon>Bacillota</taxon>
        <taxon>Negativicutes</taxon>
        <taxon>Acidaminococcales</taxon>
        <taxon>Acidaminococcaceae</taxon>
        <taxon>Phascolarctobacterium</taxon>
    </lineage>
</organism>
<protein>
    <recommendedName>
        <fullName evidence="4">Mini-ribonuclease 3</fullName>
        <shortName evidence="4">Mini-3</shortName>
        <shortName evidence="4">Mini-RNase 3</shortName>
        <ecNumber evidence="4">3.1.26.-</ecNumber>
    </recommendedName>
    <alternativeName>
        <fullName evidence="4">Mini-RNase III</fullName>
        <shortName evidence="4">Mini-III</shortName>
    </alternativeName>
</protein>
<keyword evidence="9" id="KW-1185">Reference proteome</keyword>
<dbReference type="AlphaFoldDB" id="R6I7L4"/>
<evidence type="ECO:0000256" key="2">
    <source>
        <dbReference type="ARBA" id="ARBA00022759"/>
    </source>
</evidence>
<keyword evidence="4" id="KW-0699">rRNA-binding</keyword>
<keyword evidence="4" id="KW-0698">rRNA processing</keyword>
<comment type="cofactor">
    <cofactor evidence="4">
        <name>Mg(2+)</name>
        <dbReference type="ChEBI" id="CHEBI:18420"/>
    </cofactor>
</comment>
<keyword evidence="4" id="KW-0460">Magnesium</keyword>
<feature type="active site" evidence="4">
    <location>
        <position position="40"/>
    </location>
</feature>
<dbReference type="eggNOG" id="COG1939">
    <property type="taxonomic scope" value="Bacteria"/>
</dbReference>
<name>R6I7L4_9FIRM</name>
<evidence type="ECO:0000259" key="5">
    <source>
        <dbReference type="SMART" id="SM00535"/>
    </source>
</evidence>
<evidence type="ECO:0000313" key="8">
    <source>
        <dbReference type="EMBL" id="MTU02911.1"/>
    </source>
</evidence>
<dbReference type="HAMAP" id="MF_01468">
    <property type="entry name" value="RNase_Mini_III"/>
    <property type="match status" value="1"/>
</dbReference>
<dbReference type="EMBL" id="WNBM01000001">
    <property type="protein sequence ID" value="MTT74780.1"/>
    <property type="molecule type" value="Genomic_DNA"/>
</dbReference>
<evidence type="ECO:0000313" key="10">
    <source>
        <dbReference type="Proteomes" id="UP000484547"/>
    </source>
</evidence>
<reference evidence="6" key="1">
    <citation type="submission" date="2012-11" db="EMBL/GenBank/DDBJ databases">
        <title>Dependencies among metagenomic species, viruses, plasmids and units of genetic variation.</title>
        <authorList>
            <person name="Nielsen H.B."/>
            <person name="Almeida M."/>
            <person name="Juncker A.S."/>
            <person name="Rasmussen S."/>
            <person name="Li J."/>
            <person name="Sunagawa S."/>
            <person name="Plichta D."/>
            <person name="Gautier L."/>
            <person name="Le Chatelier E."/>
            <person name="Peletier E."/>
            <person name="Bonde I."/>
            <person name="Nielsen T."/>
            <person name="Manichanh C."/>
            <person name="Arumugam M."/>
            <person name="Batto J."/>
            <person name="Santos M.B.Q.D."/>
            <person name="Blom N."/>
            <person name="Borruel N."/>
            <person name="Burgdorf K.S."/>
            <person name="Boumezbeur F."/>
            <person name="Casellas F."/>
            <person name="Dore J."/>
            <person name="Guarner F."/>
            <person name="Hansen T."/>
            <person name="Hildebrand F."/>
            <person name="Kaas R.S."/>
            <person name="Kennedy S."/>
            <person name="Kristiansen K."/>
            <person name="Kultima J.R."/>
            <person name="Leonard P."/>
            <person name="Levenez F."/>
            <person name="Lund O."/>
            <person name="Moumen B."/>
            <person name="Le Paslier D."/>
            <person name="Pons N."/>
            <person name="Pedersen O."/>
            <person name="Prifti E."/>
            <person name="Qin J."/>
            <person name="Raes J."/>
            <person name="Tap J."/>
            <person name="Tims S."/>
            <person name="Ussery D.W."/>
            <person name="Yamada T."/>
            <person name="MetaHit consortium"/>
            <person name="Renault P."/>
            <person name="Sicheritz-Ponten T."/>
            <person name="Bork P."/>
            <person name="Wang J."/>
            <person name="Brunak S."/>
            <person name="Ehrlich S.D."/>
        </authorList>
    </citation>
    <scope>NUCLEOTIDE SEQUENCE [LARGE SCALE GENOMIC DNA]</scope>
</reference>
<keyword evidence="4" id="KW-0694">RNA-binding</keyword>
<keyword evidence="1 4" id="KW-0540">Nuclease</keyword>
<dbReference type="RefSeq" id="WP_021717366.1">
    <property type="nucleotide sequence ID" value="NZ_AP025560.1"/>
</dbReference>
<dbReference type="EMBL" id="WNBW01000001">
    <property type="protein sequence ID" value="MTU02911.1"/>
    <property type="molecule type" value="Genomic_DNA"/>
</dbReference>
<evidence type="ECO:0000313" key="7">
    <source>
        <dbReference type="EMBL" id="MTT74780.1"/>
    </source>
</evidence>
<reference evidence="9 10" key="2">
    <citation type="journal article" date="2019" name="Nat. Med.">
        <title>A library of human gut bacterial isolates paired with longitudinal multiomics data enables mechanistic microbiome research.</title>
        <authorList>
            <person name="Poyet M."/>
            <person name="Groussin M."/>
            <person name="Gibbons S.M."/>
            <person name="Avila-Pacheco J."/>
            <person name="Jiang X."/>
            <person name="Kearney S.M."/>
            <person name="Perrotta A.R."/>
            <person name="Berdy B."/>
            <person name="Zhao S."/>
            <person name="Lieberman T.D."/>
            <person name="Swanson P.K."/>
            <person name="Smith M."/>
            <person name="Roesemann S."/>
            <person name="Alexander J.E."/>
            <person name="Rich S.A."/>
            <person name="Livny J."/>
            <person name="Vlamakis H."/>
            <person name="Clish C."/>
            <person name="Bullock K."/>
            <person name="Deik A."/>
            <person name="Scott J."/>
            <person name="Pierce K.A."/>
            <person name="Xavier R.J."/>
            <person name="Alm E.J."/>
        </authorList>
    </citation>
    <scope>NUCLEOTIDE SEQUENCE [LARGE SCALE GENOMIC DNA]</scope>
    <source>
        <strain evidence="7 10">BIOML-A13</strain>
        <strain evidence="8 9">BIOML-A3</strain>
    </source>
</reference>
<keyword evidence="4" id="KW-0690">Ribosome biogenesis</keyword>
<dbReference type="GO" id="GO:0019843">
    <property type="term" value="F:rRNA binding"/>
    <property type="evidence" value="ECO:0007669"/>
    <property type="project" value="UniProtKB-UniRule"/>
</dbReference>
<comment type="function">
    <text evidence="4">Involved in correct processing of both the 5' and 3' ends of 23S rRNA precursor. Processes 30S rRNA precursor transcript even in absence of ribonuclease 3 (Rnc); Rnc processes 30S rRNA into smaller rRNA precursors.</text>
</comment>
<dbReference type="EMBL" id="CBDS010000029">
    <property type="protein sequence ID" value="CDB45335.1"/>
    <property type="molecule type" value="Genomic_DNA"/>
</dbReference>
<sequence length="153" mass="17164">MKFEQYQQIKAHALAACTAAGLTYGEPKQLNPILLAYIGDVVFSLYVRLRLLPTSGQVRVIHDLGSKMVSAVMQAKAMEALLSDLTEEEAYIARRGRNTKSIVPKSASVHEYRMGTAFEALLGWLFLSDREERLEEILERSFVIISEAMQKKG</sequence>
<dbReference type="Gene3D" id="1.10.1520.10">
    <property type="entry name" value="Ribonuclease III domain"/>
    <property type="match status" value="1"/>
</dbReference>
<keyword evidence="2 4" id="KW-0255">Endonuclease</keyword>
<comment type="similarity">
    <text evidence="4">Belongs to the MrnC RNase family.</text>
</comment>
<dbReference type="GO" id="GO:0006364">
    <property type="term" value="P:rRNA processing"/>
    <property type="evidence" value="ECO:0007669"/>
    <property type="project" value="UniProtKB-UniRule"/>
</dbReference>
<dbReference type="SMART" id="SM00535">
    <property type="entry name" value="RIBOc"/>
    <property type="match status" value="1"/>
</dbReference>
<evidence type="ECO:0000313" key="6">
    <source>
        <dbReference type="EMBL" id="CDB45335.1"/>
    </source>
</evidence>
<feature type="domain" description="RNase III" evidence="5">
    <location>
        <begin position="11"/>
        <end position="151"/>
    </location>
</feature>
<dbReference type="STRING" id="1262914.BN533_00463"/>
<dbReference type="GO" id="GO:0005737">
    <property type="term" value="C:cytoplasm"/>
    <property type="evidence" value="ECO:0007669"/>
    <property type="project" value="UniProtKB-SubCell"/>
</dbReference>
<dbReference type="PANTHER" id="PTHR34276:SF1">
    <property type="entry name" value="MINI-RIBONUCLEASE 3"/>
    <property type="match status" value="1"/>
</dbReference>
<dbReference type="GO" id="GO:0004525">
    <property type="term" value="F:ribonuclease III activity"/>
    <property type="evidence" value="ECO:0007669"/>
    <property type="project" value="InterPro"/>
</dbReference>
<comment type="subcellular location">
    <subcellularLocation>
        <location evidence="4">Cytoplasm</location>
    </subcellularLocation>
</comment>
<dbReference type="Proteomes" id="UP000443070">
    <property type="component" value="Unassembled WGS sequence"/>
</dbReference>
<dbReference type="InterPro" id="IPR036389">
    <property type="entry name" value="RNase_III_sf"/>
</dbReference>
<dbReference type="InterPro" id="IPR000999">
    <property type="entry name" value="RNase_III_dom"/>
</dbReference>
<evidence type="ECO:0000256" key="3">
    <source>
        <dbReference type="ARBA" id="ARBA00022801"/>
    </source>
</evidence>
<keyword evidence="4" id="KW-0963">Cytoplasm</keyword>
<dbReference type="PANTHER" id="PTHR34276">
    <property type="entry name" value="MINI-RIBONUCLEASE 3"/>
    <property type="match status" value="1"/>
</dbReference>